<dbReference type="InterPro" id="IPR001965">
    <property type="entry name" value="Znf_PHD"/>
</dbReference>
<dbReference type="Pfam" id="PF00628">
    <property type="entry name" value="PHD"/>
    <property type="match status" value="1"/>
</dbReference>
<name>A0A672H4I4_SALFA</name>
<keyword evidence="2 4" id="KW-0863">Zinc-finger</keyword>
<reference evidence="7" key="2">
    <citation type="submission" date="2025-08" db="UniProtKB">
        <authorList>
            <consortium name="Ensembl"/>
        </authorList>
    </citation>
    <scope>IDENTIFICATION</scope>
</reference>
<evidence type="ECO:0000256" key="3">
    <source>
        <dbReference type="ARBA" id="ARBA00022833"/>
    </source>
</evidence>
<evidence type="ECO:0000256" key="2">
    <source>
        <dbReference type="ARBA" id="ARBA00022771"/>
    </source>
</evidence>
<dbReference type="PROSITE" id="PS50089">
    <property type="entry name" value="ZF_RING_2"/>
    <property type="match status" value="1"/>
</dbReference>
<dbReference type="PANTHER" id="PTHR12618:SF20">
    <property type="entry name" value="PHD AND RING FINGER DOMAIN-CONTAINING PROTEIN 1"/>
    <property type="match status" value="1"/>
</dbReference>
<evidence type="ECO:0000313" key="8">
    <source>
        <dbReference type="Proteomes" id="UP000472267"/>
    </source>
</evidence>
<dbReference type="AlphaFoldDB" id="A0A672H4I4"/>
<evidence type="ECO:0000259" key="6">
    <source>
        <dbReference type="PROSITE" id="PS50089"/>
    </source>
</evidence>
<dbReference type="InterPro" id="IPR011011">
    <property type="entry name" value="Znf_FYVE_PHD"/>
</dbReference>
<dbReference type="InterPro" id="IPR001841">
    <property type="entry name" value="Znf_RING"/>
</dbReference>
<dbReference type="InterPro" id="IPR017907">
    <property type="entry name" value="Znf_RING_CS"/>
</dbReference>
<proteinExistence type="predicted"/>
<evidence type="ECO:0000256" key="1">
    <source>
        <dbReference type="ARBA" id="ARBA00022723"/>
    </source>
</evidence>
<protein>
    <recommendedName>
        <fullName evidence="9">PHD-type domain-containing protein</fullName>
    </recommendedName>
</protein>
<dbReference type="Ensembl" id="ENSSFAT00005024958.1">
    <property type="protein sequence ID" value="ENSSFAP00005023989.1"/>
    <property type="gene ID" value="ENSSFAG00005012381.1"/>
</dbReference>
<reference evidence="7" key="1">
    <citation type="submission" date="2019-06" db="EMBL/GenBank/DDBJ databases">
        <authorList>
            <consortium name="Wellcome Sanger Institute Data Sharing"/>
        </authorList>
    </citation>
    <scope>NUCLEOTIDE SEQUENCE [LARGE SCALE GENOMIC DNA]</scope>
</reference>
<evidence type="ECO:0008006" key="9">
    <source>
        <dbReference type="Google" id="ProtNLM"/>
    </source>
</evidence>
<dbReference type="PROSITE" id="PS01359">
    <property type="entry name" value="ZF_PHD_1"/>
    <property type="match status" value="1"/>
</dbReference>
<accession>A0A672H4I4</accession>
<sequence length="151" mass="16927">FCRSSLFTLFHNRSVTDGFITHSLVFRGADDENADSVSDVDKCYICLSPFEQQTVASLDSCQHVFCLHCILLWSQVCPQLHHLSIKVSPVVCEECGRSDRTHHLLVCLHCDSGYHMNCLTPSLSAGPEGDWICPDCVIVLQQTGFFVFYVP</sequence>
<evidence type="ECO:0000313" key="7">
    <source>
        <dbReference type="Ensembl" id="ENSSFAP00005023989.1"/>
    </source>
</evidence>
<dbReference type="SUPFAM" id="SSF57903">
    <property type="entry name" value="FYVE/PHD zinc finger"/>
    <property type="match status" value="1"/>
</dbReference>
<dbReference type="PROSITE" id="PS50016">
    <property type="entry name" value="ZF_PHD_2"/>
    <property type="match status" value="1"/>
</dbReference>
<evidence type="ECO:0000259" key="5">
    <source>
        <dbReference type="PROSITE" id="PS50016"/>
    </source>
</evidence>
<evidence type="ECO:0000256" key="4">
    <source>
        <dbReference type="PROSITE-ProRule" id="PRU00175"/>
    </source>
</evidence>
<dbReference type="InterPro" id="IPR047157">
    <property type="entry name" value="PHRF1/Atg35"/>
</dbReference>
<dbReference type="InterPro" id="IPR019787">
    <property type="entry name" value="Znf_PHD-finger"/>
</dbReference>
<keyword evidence="8" id="KW-1185">Reference proteome</keyword>
<feature type="domain" description="RING-type" evidence="6">
    <location>
        <begin position="43"/>
        <end position="78"/>
    </location>
</feature>
<dbReference type="SMART" id="SM00184">
    <property type="entry name" value="RING"/>
    <property type="match status" value="2"/>
</dbReference>
<dbReference type="InParanoid" id="A0A672H4I4"/>
<dbReference type="Proteomes" id="UP000472267">
    <property type="component" value="Chromosome 20"/>
</dbReference>
<dbReference type="SMART" id="SM00249">
    <property type="entry name" value="PHD"/>
    <property type="match status" value="1"/>
</dbReference>
<dbReference type="PROSITE" id="PS00518">
    <property type="entry name" value="ZF_RING_1"/>
    <property type="match status" value="1"/>
</dbReference>
<reference evidence="7" key="3">
    <citation type="submission" date="2025-09" db="UniProtKB">
        <authorList>
            <consortium name="Ensembl"/>
        </authorList>
    </citation>
    <scope>IDENTIFICATION</scope>
</reference>
<dbReference type="PANTHER" id="PTHR12618">
    <property type="entry name" value="PHD AND RING FINGER DOMAIN-CONTAINING PROTEIN 1"/>
    <property type="match status" value="1"/>
</dbReference>
<dbReference type="SUPFAM" id="SSF57850">
    <property type="entry name" value="RING/U-box"/>
    <property type="match status" value="1"/>
</dbReference>
<dbReference type="InterPro" id="IPR019786">
    <property type="entry name" value="Zinc_finger_PHD-type_CS"/>
</dbReference>
<dbReference type="Gene3D" id="3.30.40.10">
    <property type="entry name" value="Zinc/RING finger domain, C3HC4 (zinc finger)"/>
    <property type="match status" value="2"/>
</dbReference>
<organism evidence="7 8">
    <name type="scientific">Salarias fasciatus</name>
    <name type="common">Jewelled blenny</name>
    <name type="synonym">Blennius fasciatus</name>
    <dbReference type="NCBI Taxonomy" id="181472"/>
    <lineage>
        <taxon>Eukaryota</taxon>
        <taxon>Metazoa</taxon>
        <taxon>Chordata</taxon>
        <taxon>Craniata</taxon>
        <taxon>Vertebrata</taxon>
        <taxon>Euteleostomi</taxon>
        <taxon>Actinopterygii</taxon>
        <taxon>Neopterygii</taxon>
        <taxon>Teleostei</taxon>
        <taxon>Neoteleostei</taxon>
        <taxon>Acanthomorphata</taxon>
        <taxon>Ovalentaria</taxon>
        <taxon>Blenniimorphae</taxon>
        <taxon>Blenniiformes</taxon>
        <taxon>Blennioidei</taxon>
        <taxon>Blenniidae</taxon>
        <taxon>Salariinae</taxon>
        <taxon>Salarias</taxon>
    </lineage>
</organism>
<dbReference type="InterPro" id="IPR013083">
    <property type="entry name" value="Znf_RING/FYVE/PHD"/>
</dbReference>
<keyword evidence="1" id="KW-0479">Metal-binding</keyword>
<dbReference type="GO" id="GO:0008270">
    <property type="term" value="F:zinc ion binding"/>
    <property type="evidence" value="ECO:0007669"/>
    <property type="project" value="UniProtKB-KW"/>
</dbReference>
<feature type="domain" description="PHD-type" evidence="5">
    <location>
        <begin position="89"/>
        <end position="139"/>
    </location>
</feature>
<keyword evidence="3" id="KW-0862">Zinc</keyword>